<evidence type="ECO:0000259" key="3">
    <source>
        <dbReference type="Pfam" id="PF13435"/>
    </source>
</evidence>
<dbReference type="InterPro" id="IPR019734">
    <property type="entry name" value="TPR_rpt"/>
</dbReference>
<name>A0A1I4HGL3_9RHOB</name>
<dbReference type="STRING" id="1280847.SAMN04488036_1138"/>
<evidence type="ECO:0000313" key="4">
    <source>
        <dbReference type="EMBL" id="SFL40833.1"/>
    </source>
</evidence>
<dbReference type="InterPro" id="IPR051829">
    <property type="entry name" value="Multiheme_Cytochr_ET"/>
</dbReference>
<dbReference type="AlphaFoldDB" id="A0A1I4HGL3"/>
<feature type="domain" description="Cytochrome c-552/4" evidence="3">
    <location>
        <begin position="103"/>
        <end position="141"/>
    </location>
</feature>
<dbReference type="GO" id="GO:0016491">
    <property type="term" value="F:oxidoreductase activity"/>
    <property type="evidence" value="ECO:0007669"/>
    <property type="project" value="TreeGrafter"/>
</dbReference>
<evidence type="ECO:0000256" key="2">
    <source>
        <dbReference type="PROSITE-ProRule" id="PRU00339"/>
    </source>
</evidence>
<accession>A0A1I4HGL3</accession>
<dbReference type="Gene3D" id="1.25.40.10">
    <property type="entry name" value="Tetratricopeptide repeat domain"/>
    <property type="match status" value="1"/>
</dbReference>
<reference evidence="5" key="1">
    <citation type="submission" date="2016-10" db="EMBL/GenBank/DDBJ databases">
        <authorList>
            <person name="Varghese N."/>
            <person name="Submissions S."/>
        </authorList>
    </citation>
    <scope>NUCLEOTIDE SEQUENCE [LARGE SCALE GENOMIC DNA]</scope>
    <source>
        <strain evidence="5">DSM 28453</strain>
    </source>
</reference>
<sequence length="571" mass="63626">MLQGAFEGEEFTHDGMTARFFRDGDDYVVDVTEKDGTQTAYTVHSVGGTHPLEHLIFETEPGRLQSFDVAWDVDKKNWFHLYPEQDLPPDDGYHWSGPYKNWNARCAECHATEFEKNYDFQTRSYTSVQSEIGVGCEACHGPGEAHLRQQEGEMPTYTIPLDQYGFSAALTDPQEVMEQCATCHSRREAFGNGNPLPGTSFHDAYSLALLRPGLYEPDGHILDEVYVYGSFRQSKMHEEGVTCVNCHDSHSAQLLLDETETCTQCHSTVGNGDFPTLKLADYDSAEHHFHEEGSEGARCVSCHMPQRRYMGNDDRRDHSFRIPRPDLFAQTSGPDACTDCHSEETPAWAAEVITQWHPGASDRDPGYALDLANARNQPQPLPEMLDHPGLVQATILWLFDGTEDVSAETLAPYLTSSDPVVRSGAMHAARHLPLPDAIDALSTGMQDPRRNVRVSAARAFLQLVPRSGRFLNQSDIRLAYSEVGEMFSNQMDFPEAHLQMGGLALFSRNLRAAVQSFREVVTLDPQNSPAWVVLVRIAYASEGEDAAKSVLEEAFGHIPDDPTLQDLASQL</sequence>
<dbReference type="SUPFAM" id="SSF48695">
    <property type="entry name" value="Multiheme cytochromes"/>
    <property type="match status" value="1"/>
</dbReference>
<dbReference type="InterPro" id="IPR036280">
    <property type="entry name" value="Multihaem_cyt_sf"/>
</dbReference>
<feature type="repeat" description="TPR" evidence="2">
    <location>
        <begin position="494"/>
        <end position="527"/>
    </location>
</feature>
<dbReference type="CDD" id="cd08168">
    <property type="entry name" value="Cytochrom_C3"/>
    <property type="match status" value="1"/>
</dbReference>
<dbReference type="InterPro" id="IPR016024">
    <property type="entry name" value="ARM-type_fold"/>
</dbReference>
<dbReference type="Gene3D" id="1.10.1130.10">
    <property type="entry name" value="Flavocytochrome C3, Chain A"/>
    <property type="match status" value="2"/>
</dbReference>
<proteinExistence type="predicted"/>
<dbReference type="EMBL" id="FOSZ01000013">
    <property type="protein sequence ID" value="SFL40833.1"/>
    <property type="molecule type" value="Genomic_DNA"/>
</dbReference>
<dbReference type="InterPro" id="IPR011989">
    <property type="entry name" value="ARM-like"/>
</dbReference>
<keyword evidence="1" id="KW-0732">Signal</keyword>
<dbReference type="SUPFAM" id="SSF48452">
    <property type="entry name" value="TPR-like"/>
    <property type="match status" value="1"/>
</dbReference>
<dbReference type="PANTHER" id="PTHR35038:SF8">
    <property type="entry name" value="C-TYPE POLYHEME CYTOCHROME OMCC"/>
    <property type="match status" value="1"/>
</dbReference>
<dbReference type="Pfam" id="PF14559">
    <property type="entry name" value="TPR_19"/>
    <property type="match status" value="1"/>
</dbReference>
<gene>
    <name evidence="4" type="ORF">SAMN04488036_1138</name>
</gene>
<dbReference type="SUPFAM" id="SSF48371">
    <property type="entry name" value="ARM repeat"/>
    <property type="match status" value="1"/>
</dbReference>
<protein>
    <submittedName>
        <fullName evidence="4">Cytochrome c554 and c-prime</fullName>
    </submittedName>
</protein>
<evidence type="ECO:0000313" key="5">
    <source>
        <dbReference type="Proteomes" id="UP000198851"/>
    </source>
</evidence>
<keyword evidence="2" id="KW-0802">TPR repeat</keyword>
<evidence type="ECO:0000256" key="1">
    <source>
        <dbReference type="ARBA" id="ARBA00022729"/>
    </source>
</evidence>
<keyword evidence="5" id="KW-1185">Reference proteome</keyword>
<dbReference type="PROSITE" id="PS50005">
    <property type="entry name" value="TPR"/>
    <property type="match status" value="1"/>
</dbReference>
<dbReference type="InterPro" id="IPR011990">
    <property type="entry name" value="TPR-like_helical_dom_sf"/>
</dbReference>
<dbReference type="InterPro" id="IPR023155">
    <property type="entry name" value="Cyt_c-552/4"/>
</dbReference>
<organism evidence="4 5">
    <name type="scientific">Shimia haliotis</name>
    <dbReference type="NCBI Taxonomy" id="1280847"/>
    <lineage>
        <taxon>Bacteria</taxon>
        <taxon>Pseudomonadati</taxon>
        <taxon>Pseudomonadota</taxon>
        <taxon>Alphaproteobacteria</taxon>
        <taxon>Rhodobacterales</taxon>
        <taxon>Roseobacteraceae</taxon>
    </lineage>
</organism>
<dbReference type="Gene3D" id="1.25.10.10">
    <property type="entry name" value="Leucine-rich Repeat Variant"/>
    <property type="match status" value="1"/>
</dbReference>
<dbReference type="Proteomes" id="UP000198851">
    <property type="component" value="Unassembled WGS sequence"/>
</dbReference>
<dbReference type="PANTHER" id="PTHR35038">
    <property type="entry name" value="DISSIMILATORY SULFITE REDUCTASE SIRA"/>
    <property type="match status" value="1"/>
</dbReference>
<dbReference type="Pfam" id="PF13435">
    <property type="entry name" value="Cytochrome_C554"/>
    <property type="match status" value="1"/>
</dbReference>